<keyword evidence="6" id="KW-1185">Reference proteome</keyword>
<reference evidence="6" key="1">
    <citation type="submission" date="2016-06" db="EMBL/GenBank/DDBJ databases">
        <authorList>
            <person name="Varghese N."/>
            <person name="Submissions Spin"/>
        </authorList>
    </citation>
    <scope>NUCLEOTIDE SEQUENCE [LARGE SCALE GENOMIC DNA]</scope>
    <source>
        <strain evidence="6">DSM 44830</strain>
    </source>
</reference>
<accession>A0A1C4Z751</accession>
<evidence type="ECO:0000259" key="4">
    <source>
        <dbReference type="Pfam" id="PF20703"/>
    </source>
</evidence>
<dbReference type="Gene3D" id="2.130.10.10">
    <property type="entry name" value="YVTN repeat-like/Quinoprotein amine dehydrogenase"/>
    <property type="match status" value="2"/>
</dbReference>
<evidence type="ECO:0000256" key="3">
    <source>
        <dbReference type="PROSITE-ProRule" id="PRU00221"/>
    </source>
</evidence>
<dbReference type="InterPro" id="IPR015943">
    <property type="entry name" value="WD40/YVTN_repeat-like_dom_sf"/>
</dbReference>
<proteinExistence type="predicted"/>
<dbReference type="InterPro" id="IPR049052">
    <property type="entry name" value="nSTAND1"/>
</dbReference>
<dbReference type="EMBL" id="FMCX01000005">
    <property type="protein sequence ID" value="SCF28471.1"/>
    <property type="molecule type" value="Genomic_DNA"/>
</dbReference>
<keyword evidence="2" id="KW-0677">Repeat</keyword>
<dbReference type="Gene3D" id="2.40.10.120">
    <property type="match status" value="1"/>
</dbReference>
<dbReference type="SUPFAM" id="SSF50969">
    <property type="entry name" value="YVTN repeat-like/Quinoprotein amine dehydrogenase"/>
    <property type="match status" value="1"/>
</dbReference>
<dbReference type="STRING" id="262898.GA0070564_105117"/>
<protein>
    <submittedName>
        <fullName evidence="5">AAA ATPase domain-containing protein</fullName>
    </submittedName>
</protein>
<keyword evidence="1 3" id="KW-0853">WD repeat</keyword>
<dbReference type="Pfam" id="PF20703">
    <property type="entry name" value="nSTAND1"/>
    <property type="match status" value="1"/>
</dbReference>
<dbReference type="InterPro" id="IPR001680">
    <property type="entry name" value="WD40_rpt"/>
</dbReference>
<dbReference type="SUPFAM" id="SSF50494">
    <property type="entry name" value="Trypsin-like serine proteases"/>
    <property type="match status" value="1"/>
</dbReference>
<dbReference type="RefSeq" id="WP_091609803.1">
    <property type="nucleotide sequence ID" value="NZ_FMCX01000005.1"/>
</dbReference>
<dbReference type="Proteomes" id="UP000199504">
    <property type="component" value="Unassembled WGS sequence"/>
</dbReference>
<name>A0A1C4Z751_9ACTN</name>
<feature type="repeat" description="WD" evidence="3">
    <location>
        <begin position="1278"/>
        <end position="1303"/>
    </location>
</feature>
<sequence length="1422" mass="153142">MTEAIWSDSAGLCRIRGRSGQVVGTAFLVAADLVLTCAHVVTAALGGDRHDSGPPADPVCVEFPLVGVGGAEAGHCGTVVGWQPARLDGSGDTALLRLDRPAPPQARRVRLTLTEAVWGDEVRVFGFPVDLPEEYGVWVAAELRARQGAGWLQVESSPQQRRIGPGFSGSPVWGPGGGVVGMIVAAERANTTAYLIPVRTLVEAHPEIAAPDPAESCPYRGLDPFLEEHAAHFRGRAALTDRLASLVDRQPLVTLAGPSGSGKSSLVYAGLMPRLRERGTLVTAFRPLPGMRPAALLADSVIGVLDPALDVVGRHDEAASLADRLDATPETTVPWLAGRLIEQVGDSGLLIFGDQFEELAPTSARRLWELLHHLVTVAPRRAAGAVGLCAVLTVRSGALDALVTEETAQAARDGMLFVPPMSRSQLRDAVTAADVEFEPGLVSRILDDAGAEPGSLPLTEFTLARLWQRRHAGSLTHRSYEELGTVAGALAGYADEVYRHRLSGAEQPAARRLLVQLARPEPDGGFARRPVRLGDLDDEPRGVLARLAASRLVVVSRAPDGAEVADLAHQALIGQWPRLRRWLTEEREFRSWQESLRADLARWEATGRDPGGLLRGAPLATAVGWTREHPEDVSAAEHDYVRASRARTRRRDRIRRSAVAAITVLAVTAGGLAALAARQTERAEGRLRTAASRTLADESVQLRATDPGASLQLALAAWHHDRTAEASGALFGWYAALQSVEKVYRGWWDGDIDEILTSRDGSVVVFVNDGGLPSVWTGMTGANPARWEFTKAGRRYPGGDFAISASGRYLGYANGLGGVLLWDIERRTGPMELAPTRQVQDLAEDTDQPRVAFSPDGARLLTWSRKQNDRQAILNVWDVGDGRRVPVANPLRPEDDPRSVSFGPSRDTLLVTDWSGPARLYDLGTGRLVRSFPGHAYGGATPARDGELLTRCDDDRFWAVDTASGRERFSFPVDSCLRVRLDAGSEYAAFTSSPEAGQSHDDLSVVDLGTGRTYRFTAPPIDFGQPRVVGAAMFRGPDGHPTALLADRSQGYRLHATGPEPLAVRFGGGPFDAKYGSPLTVTPDERFELWIDDDFRRVGLWDAAGRRTVATATLPPVPAEREVPPEGGWFDFSPDGTRLLVIRGDELVVYAVPALTLQRRMRLPVQATLGRPLTQPGLATWASSVVPDHDGRVVVLHAGQLTRWDPATGRQIDAALPLRTQLAGQRRSALLAVAARPARPGHPGEVAVLEPDGSVEVWSLDRRAVVATVPAESGSRYTSVLFDPSGDRLATLSRNGQVTLWDIGGDEPVGRSVPTGTVAGLVGFTSGGRLLTIRTSGSLETVQLWDDDSGKPLATLGLRTYSPRLSLEDERLGFDLGGQARSLSLAPQEWVRRLCALNDRPYTAAERQVLERHGAMAEKPCG</sequence>
<evidence type="ECO:0000313" key="6">
    <source>
        <dbReference type="Proteomes" id="UP000199504"/>
    </source>
</evidence>
<dbReference type="InterPro" id="IPR019775">
    <property type="entry name" value="WD40_repeat_CS"/>
</dbReference>
<dbReference type="OrthoDB" id="134501at2"/>
<dbReference type="PANTHER" id="PTHR44019">
    <property type="entry name" value="WD REPEAT-CONTAINING PROTEIN 55"/>
    <property type="match status" value="1"/>
</dbReference>
<gene>
    <name evidence="5" type="ORF">GA0070564_105117</name>
</gene>
<dbReference type="PROSITE" id="PS00678">
    <property type="entry name" value="WD_REPEATS_1"/>
    <property type="match status" value="1"/>
</dbReference>
<dbReference type="InterPro" id="IPR009003">
    <property type="entry name" value="Peptidase_S1_PA"/>
</dbReference>
<dbReference type="SUPFAM" id="SSF69322">
    <property type="entry name" value="Tricorn protease domain 2"/>
    <property type="match status" value="1"/>
</dbReference>
<evidence type="ECO:0000256" key="2">
    <source>
        <dbReference type="ARBA" id="ARBA00022737"/>
    </source>
</evidence>
<dbReference type="InterPro" id="IPR050505">
    <property type="entry name" value="WDR55/POC1"/>
</dbReference>
<evidence type="ECO:0000313" key="5">
    <source>
        <dbReference type="EMBL" id="SCF28471.1"/>
    </source>
</evidence>
<dbReference type="InterPro" id="IPR011044">
    <property type="entry name" value="Quino_amine_DH_bsu"/>
</dbReference>
<evidence type="ECO:0000256" key="1">
    <source>
        <dbReference type="ARBA" id="ARBA00022574"/>
    </source>
</evidence>
<organism evidence="5 6">
    <name type="scientific">Micromonospora mirobrigensis</name>
    <dbReference type="NCBI Taxonomy" id="262898"/>
    <lineage>
        <taxon>Bacteria</taxon>
        <taxon>Bacillati</taxon>
        <taxon>Actinomycetota</taxon>
        <taxon>Actinomycetes</taxon>
        <taxon>Micromonosporales</taxon>
        <taxon>Micromonosporaceae</taxon>
        <taxon>Micromonospora</taxon>
    </lineage>
</organism>
<dbReference type="Pfam" id="PF13365">
    <property type="entry name" value="Trypsin_2"/>
    <property type="match status" value="1"/>
</dbReference>
<feature type="domain" description="Novel STAND NTPase 1" evidence="4">
    <location>
        <begin position="218"/>
        <end position="610"/>
    </location>
</feature>
<dbReference type="PANTHER" id="PTHR44019:SF8">
    <property type="entry name" value="POC1 CENTRIOLAR PROTEIN HOMOLOG"/>
    <property type="match status" value="1"/>
</dbReference>
<dbReference type="PROSITE" id="PS50082">
    <property type="entry name" value="WD_REPEATS_2"/>
    <property type="match status" value="1"/>
</dbReference>